<proteinExistence type="predicted"/>
<feature type="region of interest" description="Disordered" evidence="1">
    <location>
        <begin position="599"/>
        <end position="641"/>
    </location>
</feature>
<feature type="compositionally biased region" description="Polar residues" evidence="1">
    <location>
        <begin position="629"/>
        <end position="641"/>
    </location>
</feature>
<organism evidence="2 3">
    <name type="scientific">Phytophthora fragariaefolia</name>
    <dbReference type="NCBI Taxonomy" id="1490495"/>
    <lineage>
        <taxon>Eukaryota</taxon>
        <taxon>Sar</taxon>
        <taxon>Stramenopiles</taxon>
        <taxon>Oomycota</taxon>
        <taxon>Peronosporomycetes</taxon>
        <taxon>Peronosporales</taxon>
        <taxon>Peronosporaceae</taxon>
        <taxon>Phytophthora</taxon>
    </lineage>
</organism>
<evidence type="ECO:0000313" key="2">
    <source>
        <dbReference type="EMBL" id="GMF48457.1"/>
    </source>
</evidence>
<feature type="compositionally biased region" description="Low complexity" evidence="1">
    <location>
        <begin position="107"/>
        <end position="146"/>
    </location>
</feature>
<comment type="caution">
    <text evidence="2">The sequence shown here is derived from an EMBL/GenBank/DDBJ whole genome shotgun (WGS) entry which is preliminary data.</text>
</comment>
<feature type="region of interest" description="Disordered" evidence="1">
    <location>
        <begin position="68"/>
        <end position="146"/>
    </location>
</feature>
<evidence type="ECO:0000256" key="1">
    <source>
        <dbReference type="SAM" id="MobiDB-lite"/>
    </source>
</evidence>
<reference evidence="2" key="1">
    <citation type="submission" date="2023-04" db="EMBL/GenBank/DDBJ databases">
        <title>Phytophthora fragariaefolia NBRC 109709.</title>
        <authorList>
            <person name="Ichikawa N."/>
            <person name="Sato H."/>
            <person name="Tonouchi N."/>
        </authorList>
    </citation>
    <scope>NUCLEOTIDE SEQUENCE</scope>
    <source>
        <strain evidence="2">NBRC 109709</strain>
    </source>
</reference>
<name>A0A9W6XYG3_9STRA</name>
<dbReference type="InterPro" id="IPR021109">
    <property type="entry name" value="Peptidase_aspartic_dom_sf"/>
</dbReference>
<dbReference type="OrthoDB" id="5563411at2759"/>
<evidence type="ECO:0000313" key="3">
    <source>
        <dbReference type="Proteomes" id="UP001165121"/>
    </source>
</evidence>
<accession>A0A9W6XYG3</accession>
<dbReference type="AlphaFoldDB" id="A0A9W6XYG3"/>
<feature type="region of interest" description="Disordered" evidence="1">
    <location>
        <begin position="310"/>
        <end position="349"/>
    </location>
</feature>
<sequence length="641" mass="73625">MGLVVNNGKQRKLGQLIRNEIPDCNDSYARNLVHDITELLKRRIQQTQGLLEGSFDHSIQLYKKRRLALRRPASMAQRRDRTAERPSPNPRPRQQSRTNAPDDSEASRPASRSRSRAPMSQGAASANAQADSTAQTTSTPSATGGQDTLSMQQLLLYLTQQQQQYQAQIQAQMQAQMQQANARFEFLVASRGEQKKKDPPVYEGRFGEDIELWIFATEQYYANKRHLMAAESSDFVTLISSNLGKSYVSKFQDLLTQTELEISELEKRFFFENGLREETAKKIKEESPNTIQEAIEIASNFEFAHYSGRPPRVPSKSFKPVPTESDHRANKSRPHKAKRFEKKNDKNDDWTKTATCKNCGVVGHISPQLAQAFKDVGQERPVTVFIDNGCRLNGVSEGLVKRLELEVTEGEMMQVDLGYDQIVHRPRRTVHMNLQIPGFPLTPGIFQVMPVPKNKDVIIGMMWLREQNPDIDWSTGRMTPRINTEHLEEVQLRLPKQRPARRVAGRRRARMEQSRAIFNYYRQQGHHGRHGTTRLISSQQFLRMLRHDKDIEAVFAINPHDSEKAERFKSQGWETLKGNPAYLTRRKYANTVFRTELPNETPPVRESIEHESLLKPGTKPISVKPWRQSPEQHTTIQEWTK</sequence>
<keyword evidence="3" id="KW-1185">Reference proteome</keyword>
<dbReference type="EMBL" id="BSXT01002349">
    <property type="protein sequence ID" value="GMF48457.1"/>
    <property type="molecule type" value="Genomic_DNA"/>
</dbReference>
<feature type="compositionally biased region" description="Basic residues" evidence="1">
    <location>
        <begin position="330"/>
        <end position="341"/>
    </location>
</feature>
<dbReference type="Gene3D" id="2.40.70.10">
    <property type="entry name" value="Acid Proteases"/>
    <property type="match status" value="1"/>
</dbReference>
<dbReference type="Proteomes" id="UP001165121">
    <property type="component" value="Unassembled WGS sequence"/>
</dbReference>
<gene>
    <name evidence="2" type="ORF">Pfra01_001872900</name>
</gene>
<protein>
    <submittedName>
        <fullName evidence="2">Unnamed protein product</fullName>
    </submittedName>
</protein>